<evidence type="ECO:0000313" key="8">
    <source>
        <dbReference type="Proteomes" id="UP000252631"/>
    </source>
</evidence>
<evidence type="ECO:0000313" key="7">
    <source>
        <dbReference type="EMBL" id="SSW92681.1"/>
    </source>
</evidence>
<evidence type="ECO:0000256" key="4">
    <source>
        <dbReference type="ARBA" id="ARBA00023143"/>
    </source>
</evidence>
<dbReference type="GO" id="GO:0009288">
    <property type="term" value="C:bacterial-type flagellum"/>
    <property type="evidence" value="ECO:0007669"/>
    <property type="project" value="UniProtKB-SubCell"/>
</dbReference>
<dbReference type="Proteomes" id="UP000252631">
    <property type="component" value="Unassembled WGS sequence"/>
</dbReference>
<dbReference type="AlphaFoldDB" id="A0A336K3H5"/>
<dbReference type="EMBL" id="UFQQ01000023">
    <property type="protein sequence ID" value="SSW92681.1"/>
    <property type="molecule type" value="Genomic_DNA"/>
</dbReference>
<evidence type="ECO:0000313" key="6">
    <source>
        <dbReference type="EMBL" id="RED28095.1"/>
    </source>
</evidence>
<feature type="domain" description="Flagellin N-terminal" evidence="5">
    <location>
        <begin position="6"/>
        <end position="139"/>
    </location>
</feature>
<accession>A0A336K3H5</accession>
<dbReference type="RefSeq" id="WP_114360112.1">
    <property type="nucleotide sequence ID" value="NZ_QRDT01000023.1"/>
</dbReference>
<evidence type="ECO:0000256" key="3">
    <source>
        <dbReference type="ARBA" id="ARBA00005709"/>
    </source>
</evidence>
<name>A0A336K3H5_9BRAD</name>
<organism evidence="7 8">
    <name type="scientific">Rhodopseudomonas pentothenatexigens</name>
    <dbReference type="NCBI Taxonomy" id="999699"/>
    <lineage>
        <taxon>Bacteria</taxon>
        <taxon>Pseudomonadati</taxon>
        <taxon>Pseudomonadota</taxon>
        <taxon>Alphaproteobacteria</taxon>
        <taxon>Hyphomicrobiales</taxon>
        <taxon>Nitrobacteraceae</taxon>
        <taxon>Rhodopseudomonas</taxon>
    </lineage>
</organism>
<evidence type="ECO:0000259" key="5">
    <source>
        <dbReference type="Pfam" id="PF00669"/>
    </source>
</evidence>
<dbReference type="PANTHER" id="PTHR42792">
    <property type="entry name" value="FLAGELLIN"/>
    <property type="match status" value="1"/>
</dbReference>
<keyword evidence="7" id="KW-0969">Cilium</keyword>
<reference evidence="7 8" key="1">
    <citation type="submission" date="2017-08" db="EMBL/GenBank/DDBJ databases">
        <authorList>
            <person name="de Groot N.N."/>
        </authorList>
    </citation>
    <scope>NUCLEOTIDE SEQUENCE [LARGE SCALE GENOMIC DNA]</scope>
    <source>
        <strain evidence="7 8">JA575</strain>
    </source>
</reference>
<comment type="subcellular location">
    <subcellularLocation>
        <location evidence="1">Bacterial flagellum</location>
    </subcellularLocation>
    <subcellularLocation>
        <location evidence="2">Secreted</location>
    </subcellularLocation>
</comment>
<dbReference type="InterPro" id="IPR001492">
    <property type="entry name" value="Flagellin"/>
</dbReference>
<dbReference type="EMBL" id="QRDT01000023">
    <property type="protein sequence ID" value="RED28095.1"/>
    <property type="molecule type" value="Genomic_DNA"/>
</dbReference>
<evidence type="ECO:0000313" key="9">
    <source>
        <dbReference type="Proteomes" id="UP000256343"/>
    </source>
</evidence>
<dbReference type="InterPro" id="IPR001029">
    <property type="entry name" value="Flagellin_N"/>
</dbReference>
<dbReference type="Proteomes" id="UP000256343">
    <property type="component" value="Unassembled WGS sequence"/>
</dbReference>
<protein>
    <submittedName>
        <fullName evidence="7">Flagellar hook-associated protein 3 FlgL</fullName>
    </submittedName>
</protein>
<dbReference type="GO" id="GO:0005198">
    <property type="term" value="F:structural molecule activity"/>
    <property type="evidence" value="ECO:0007669"/>
    <property type="project" value="InterPro"/>
</dbReference>
<dbReference type="PANTHER" id="PTHR42792:SF1">
    <property type="entry name" value="FLAGELLAR HOOK-ASSOCIATED PROTEIN 3"/>
    <property type="match status" value="1"/>
</dbReference>
<dbReference type="GO" id="GO:0005576">
    <property type="term" value="C:extracellular region"/>
    <property type="evidence" value="ECO:0007669"/>
    <property type="project" value="UniProtKB-SubCell"/>
</dbReference>
<evidence type="ECO:0000256" key="1">
    <source>
        <dbReference type="ARBA" id="ARBA00004365"/>
    </source>
</evidence>
<gene>
    <name evidence="6" type="ORF">BJ125_12331</name>
    <name evidence="7" type="ORF">SAMN05892882_12331</name>
</gene>
<dbReference type="Pfam" id="PF00669">
    <property type="entry name" value="Flagellin_N"/>
    <property type="match status" value="1"/>
</dbReference>
<dbReference type="Gene3D" id="1.20.1330.10">
    <property type="entry name" value="f41 fragment of flagellin, N-terminal domain"/>
    <property type="match status" value="1"/>
</dbReference>
<sequence length="303" mass="31490">MTMRVATFASSQQMIAAALKSQATMTAMQMQEASGVVSTDFGGYGSGAKQVVNLQVSVARAQTYIDTATQAGSKIEVMYASVNSIADLLSSFRSTLTAASNTASTDSSSVIQSAQDALEQMAALLNSKYGAQYLFGGARTDTAPVDISSATYPAATTPSSPDTSYYRGDDELASARVSDTQTVTYGVTADDPAFEQALRAMNLIANASSLSSDTLEEALDLVTSATDAIGTVQSRISNSAASIERASTVQSDYQSFAQSLATDLTSVDVAAVTAALSTYQAQLTASYSAIATIQSLHLSNYLK</sequence>
<reference evidence="6 9" key="2">
    <citation type="submission" date="2018-07" db="EMBL/GenBank/DDBJ databases">
        <title>Genomic Encyclopedia of Archaeal and Bacterial Type Strains, Phase II (KMG-II): from individual species to whole genera.</title>
        <authorList>
            <person name="Goeker M."/>
        </authorList>
    </citation>
    <scope>NUCLEOTIDE SEQUENCE [LARGE SCALE GENOMIC DNA]</scope>
    <source>
        <strain evidence="6 9">JA575</strain>
    </source>
</reference>
<keyword evidence="9" id="KW-1185">Reference proteome</keyword>
<dbReference type="OrthoDB" id="9758307at2"/>
<proteinExistence type="inferred from homology"/>
<keyword evidence="7" id="KW-0966">Cell projection</keyword>
<keyword evidence="4" id="KW-0975">Bacterial flagellum</keyword>
<evidence type="ECO:0000256" key="2">
    <source>
        <dbReference type="ARBA" id="ARBA00004613"/>
    </source>
</evidence>
<dbReference type="NCBIfam" id="NF006489">
    <property type="entry name" value="PRK08913.1"/>
    <property type="match status" value="1"/>
</dbReference>
<comment type="similarity">
    <text evidence="3">Belongs to the bacterial flagellin family.</text>
</comment>
<dbReference type="SUPFAM" id="SSF64518">
    <property type="entry name" value="Phase 1 flagellin"/>
    <property type="match status" value="1"/>
</dbReference>
<keyword evidence="7" id="KW-0282">Flagellum</keyword>